<dbReference type="EMBL" id="AJIL01000356">
    <property type="protein sequence ID" value="KNE89468.1"/>
    <property type="molecule type" value="Genomic_DNA"/>
</dbReference>
<protein>
    <submittedName>
        <fullName evidence="1">Uncharacterized protein</fullName>
    </submittedName>
</protein>
<dbReference type="Proteomes" id="UP000054564">
    <property type="component" value="Unassembled WGS sequence"/>
</dbReference>
<accession>A0A0L0UR04</accession>
<dbReference type="AlphaFoldDB" id="A0A0L0UR04"/>
<gene>
    <name evidence="1" type="ORF">PSTG_17072</name>
</gene>
<proteinExistence type="predicted"/>
<evidence type="ECO:0000313" key="2">
    <source>
        <dbReference type="Proteomes" id="UP000054564"/>
    </source>
</evidence>
<reference evidence="2" key="1">
    <citation type="submission" date="2014-03" db="EMBL/GenBank/DDBJ databases">
        <title>The Genome Sequence of Puccinia striiformis f. sp. tritici PST-78.</title>
        <authorList>
            <consortium name="The Broad Institute Genome Sequencing Platform"/>
            <person name="Cuomo C."/>
            <person name="Hulbert S."/>
            <person name="Chen X."/>
            <person name="Walker B."/>
            <person name="Young S.K."/>
            <person name="Zeng Q."/>
            <person name="Gargeya S."/>
            <person name="Fitzgerald M."/>
            <person name="Haas B."/>
            <person name="Abouelleil A."/>
            <person name="Alvarado L."/>
            <person name="Arachchi H.M."/>
            <person name="Berlin A.M."/>
            <person name="Chapman S.B."/>
            <person name="Goldberg J."/>
            <person name="Griggs A."/>
            <person name="Gujja S."/>
            <person name="Hansen M."/>
            <person name="Howarth C."/>
            <person name="Imamovic A."/>
            <person name="Larimer J."/>
            <person name="McCowan C."/>
            <person name="Montmayeur A."/>
            <person name="Murphy C."/>
            <person name="Neiman D."/>
            <person name="Pearson M."/>
            <person name="Priest M."/>
            <person name="Roberts A."/>
            <person name="Saif S."/>
            <person name="Shea T."/>
            <person name="Sisk P."/>
            <person name="Sykes S."/>
            <person name="Wortman J."/>
            <person name="Nusbaum C."/>
            <person name="Birren B."/>
        </authorList>
    </citation>
    <scope>NUCLEOTIDE SEQUENCE [LARGE SCALE GENOMIC DNA]</scope>
    <source>
        <strain evidence="2">race PST-78</strain>
    </source>
</reference>
<keyword evidence="2" id="KW-1185">Reference proteome</keyword>
<organism evidence="1 2">
    <name type="scientific">Puccinia striiformis f. sp. tritici PST-78</name>
    <dbReference type="NCBI Taxonomy" id="1165861"/>
    <lineage>
        <taxon>Eukaryota</taxon>
        <taxon>Fungi</taxon>
        <taxon>Dikarya</taxon>
        <taxon>Basidiomycota</taxon>
        <taxon>Pucciniomycotina</taxon>
        <taxon>Pucciniomycetes</taxon>
        <taxon>Pucciniales</taxon>
        <taxon>Pucciniaceae</taxon>
        <taxon>Puccinia</taxon>
    </lineage>
</organism>
<sequence length="120" mass="13645">MFALIATINQRLNALERAPSTTNAVISRPPTHAEAVRTFQYLPAVKEMMRRTACKIFLAEDVHAYAMDNHKRSLFCLVMVQIDQHPTEYKRVNFPSNYATGDGLATLHLQTKVQKQTKNV</sequence>
<evidence type="ECO:0000313" key="1">
    <source>
        <dbReference type="EMBL" id="KNE89468.1"/>
    </source>
</evidence>
<comment type="caution">
    <text evidence="1">The sequence shown here is derived from an EMBL/GenBank/DDBJ whole genome shotgun (WGS) entry which is preliminary data.</text>
</comment>
<name>A0A0L0UR04_9BASI</name>